<reference evidence="5 6" key="1">
    <citation type="journal article" date="2002" name="Environ. Microbiol.">
        <title>Complete genome sequence and comparative analysis of the metabolically versatile Pseudomonas putida KT2440.</title>
        <authorList>
            <person name="Nelson K.E."/>
            <person name="Weinel C."/>
            <person name="Paulsen I.T."/>
            <person name="Dodson R.J."/>
            <person name="Hilbert H."/>
            <person name="Martins dos Santos V.A."/>
            <person name="Fouts D.E."/>
            <person name="Gill S.R."/>
            <person name="Pop M."/>
            <person name="Holmes M."/>
            <person name="Brinkac L."/>
            <person name="Beanan M."/>
            <person name="DeBoy R.T."/>
            <person name="Daugherty S."/>
            <person name="Kolonay J."/>
            <person name="Madupu R."/>
            <person name="Nelson W."/>
            <person name="White O."/>
            <person name="Peterson J."/>
            <person name="Khouri H."/>
            <person name="Hance I."/>
            <person name="Chris Lee P."/>
            <person name="Holtzapple E."/>
            <person name="Scanlan D."/>
            <person name="Tran K."/>
            <person name="Moazzez A."/>
            <person name="Utterback T."/>
            <person name="Rizzo M."/>
            <person name="Lee K."/>
            <person name="Kosack D."/>
            <person name="Moestl D."/>
            <person name="Wedler H."/>
            <person name="Lauber J."/>
            <person name="Stjepandic D."/>
            <person name="Hoheisel J."/>
            <person name="Straetz M."/>
            <person name="Heim S."/>
            <person name="Kiewitz C."/>
            <person name="Eisen J.A."/>
            <person name="Timmis K.N."/>
            <person name="Dusterhoft A."/>
            <person name="Tummler B."/>
            <person name="Fraser C.M."/>
        </authorList>
    </citation>
    <scope>NUCLEOTIDE SEQUENCE [LARGE SCALE GENOMIC DNA]</scope>
    <source>
        <strain evidence="6">ATCC 47054 / DSM 6125 / CFBP 8728 / NCIMB 11950 / KT2440</strain>
    </source>
</reference>
<dbReference type="Pfam" id="PF00111">
    <property type="entry name" value="Fer2"/>
    <property type="match status" value="1"/>
</dbReference>
<dbReference type="eggNOG" id="COG0633">
    <property type="taxonomic scope" value="Bacteria"/>
</dbReference>
<dbReference type="Gene3D" id="3.10.20.30">
    <property type="match status" value="1"/>
</dbReference>
<dbReference type="PANTHER" id="PTHR47354:SF5">
    <property type="entry name" value="PROTEIN RFBI"/>
    <property type="match status" value="1"/>
</dbReference>
<accession>Q88JK8</accession>
<feature type="domain" description="FAD-binding FR-type" evidence="4">
    <location>
        <begin position="126"/>
        <end position="225"/>
    </location>
</feature>
<dbReference type="Gene3D" id="2.40.30.10">
    <property type="entry name" value="Translation factors"/>
    <property type="match status" value="1"/>
</dbReference>
<dbReference type="KEGG" id="ppu:PP_2641"/>
<dbReference type="Pfam" id="PF00175">
    <property type="entry name" value="NAD_binding_1"/>
    <property type="match status" value="1"/>
</dbReference>
<dbReference type="PANTHER" id="PTHR47354">
    <property type="entry name" value="NADH OXIDOREDUCTASE HCR"/>
    <property type="match status" value="1"/>
</dbReference>
<evidence type="ECO:0000313" key="5">
    <source>
        <dbReference type="EMBL" id="AAN68249.1"/>
    </source>
</evidence>
<dbReference type="PATRIC" id="fig|160488.4.peg.2802"/>
<dbReference type="InterPro" id="IPR039261">
    <property type="entry name" value="FNR_nucleotide-bd"/>
</dbReference>
<evidence type="ECO:0000313" key="6">
    <source>
        <dbReference type="Proteomes" id="UP000000556"/>
    </source>
</evidence>
<dbReference type="InterPro" id="IPR036010">
    <property type="entry name" value="2Fe-2S_ferredoxin-like_sf"/>
</dbReference>
<dbReference type="CDD" id="cd01066">
    <property type="entry name" value="APP_MetAP"/>
    <property type="match status" value="1"/>
</dbReference>
<dbReference type="SUPFAM" id="SSF52343">
    <property type="entry name" value="Ferredoxin reductase-like, C-terminal NADP-linked domain"/>
    <property type="match status" value="1"/>
</dbReference>
<dbReference type="InterPro" id="IPR000994">
    <property type="entry name" value="Pept_M24"/>
</dbReference>
<feature type="domain" description="2Fe-2S ferredoxin-type" evidence="3">
    <location>
        <begin position="31"/>
        <end position="121"/>
    </location>
</feature>
<dbReference type="Gene3D" id="3.40.50.80">
    <property type="entry name" value="Nucleotide-binding domain of ferredoxin-NADP reductase (FNR) module"/>
    <property type="match status" value="1"/>
</dbReference>
<dbReference type="GO" id="GO:0051537">
    <property type="term" value="F:2 iron, 2 sulfur cluster binding"/>
    <property type="evidence" value="ECO:0007669"/>
    <property type="project" value="InterPro"/>
</dbReference>
<evidence type="ECO:0000256" key="1">
    <source>
        <dbReference type="ARBA" id="ARBA00023014"/>
    </source>
</evidence>
<dbReference type="HOGENOM" id="CLU_477054_0_0_6"/>
<dbReference type="PROSITE" id="PS51085">
    <property type="entry name" value="2FE2S_FER_2"/>
    <property type="match status" value="1"/>
</dbReference>
<keyword evidence="1" id="KW-0408">Iron</keyword>
<dbReference type="BioCyc" id="PPUT160488:G1G01-2822-MONOMER"/>
<dbReference type="PROSITE" id="PS51384">
    <property type="entry name" value="FAD_FR"/>
    <property type="match status" value="1"/>
</dbReference>
<name>Q88JK8_PSEPK</name>
<dbReference type="InterPro" id="IPR012675">
    <property type="entry name" value="Beta-grasp_dom_sf"/>
</dbReference>
<organism evidence="5 6">
    <name type="scientific">Pseudomonas putida (strain ATCC 47054 / DSM 6125 / CFBP 8728 / NCIMB 11950 / KT2440)</name>
    <dbReference type="NCBI Taxonomy" id="160488"/>
    <lineage>
        <taxon>Bacteria</taxon>
        <taxon>Pseudomonadati</taxon>
        <taxon>Pseudomonadota</taxon>
        <taxon>Gammaproteobacteria</taxon>
        <taxon>Pseudomonadales</taxon>
        <taxon>Pseudomonadaceae</taxon>
        <taxon>Pseudomonas</taxon>
    </lineage>
</organism>
<keyword evidence="1" id="KW-0411">Iron-sulfur</keyword>
<dbReference type="PROSITE" id="PS00197">
    <property type="entry name" value="2FE2S_FER_1"/>
    <property type="match status" value="1"/>
</dbReference>
<dbReference type="InterPro" id="IPR050415">
    <property type="entry name" value="MRET"/>
</dbReference>
<dbReference type="Gene3D" id="3.90.230.10">
    <property type="entry name" value="Creatinase/methionine aminopeptidase superfamily"/>
    <property type="match status" value="1"/>
</dbReference>
<dbReference type="Proteomes" id="UP000000556">
    <property type="component" value="Chromosome"/>
</dbReference>
<evidence type="ECO:0000256" key="2">
    <source>
        <dbReference type="ARBA" id="ARBA00034078"/>
    </source>
</evidence>
<dbReference type="EMBL" id="AE015451">
    <property type="protein sequence ID" value="AAN68249.1"/>
    <property type="molecule type" value="Genomic_DNA"/>
</dbReference>
<reference evidence="5 6" key="2">
    <citation type="journal article" date="2016" name="Environ. Microbiol.">
        <title>The revisited genome of Pseudomonas putida KT2440 enlightens its value as a robust metabolic chassis.</title>
        <authorList>
            <person name="Belda E."/>
            <person name="van Heck R.G."/>
            <person name="Lopez-Sanchez M.J."/>
            <person name="Cruveiller S."/>
            <person name="Barbe V."/>
            <person name="Fraser C."/>
            <person name="Klenk H.P."/>
            <person name="Petersen J."/>
            <person name="Morgat A."/>
            <person name="Nikel P.I."/>
            <person name="Vallenet D."/>
            <person name="Rouy Z."/>
            <person name="Sekowska A."/>
            <person name="Martins Dos Santos V.A."/>
            <person name="de Lorenzo V."/>
            <person name="Danchin A."/>
            <person name="Medigue C."/>
        </authorList>
    </citation>
    <scope>NUCLEOTIDE SEQUENCE [LARGE SCALE GENOMIC DNA]</scope>
    <source>
        <strain evidence="6">ATCC 47054 / DSM 6125 / CFBP 8728 / NCIMB 11950 / KT2440</strain>
    </source>
</reference>
<dbReference type="CDD" id="cd00207">
    <property type="entry name" value="fer2"/>
    <property type="match status" value="1"/>
</dbReference>
<dbReference type="AlphaFoldDB" id="Q88JK8"/>
<dbReference type="CDD" id="cd06189">
    <property type="entry name" value="flavin_oxioreductase"/>
    <property type="match status" value="1"/>
</dbReference>
<dbReference type="InterPro" id="IPR017938">
    <property type="entry name" value="Riboflavin_synthase-like_b-brl"/>
</dbReference>
<protein>
    <submittedName>
        <fullName evidence="5">Iron-sulfur cluster-binding protein</fullName>
    </submittedName>
</protein>
<dbReference type="OrthoDB" id="570664at2"/>
<dbReference type="PaxDb" id="160488-PP_2641"/>
<dbReference type="InterPro" id="IPR017927">
    <property type="entry name" value="FAD-bd_FR_type"/>
</dbReference>
<dbReference type="eggNOG" id="COG0024">
    <property type="taxonomic scope" value="Bacteria"/>
</dbReference>
<evidence type="ECO:0000259" key="3">
    <source>
        <dbReference type="PROSITE" id="PS51085"/>
    </source>
</evidence>
<sequence>MKYPKLEVLLVLDYSNNRTSICPEVLMQSRHVIELSPSGKTFEASQELLLDAMLASGLPVPFSCRRGACGSCKVKVVSGQHQDKQRDADTPPPSYPLAADEMLLCQSHACSDMRLEIPGWSLDAPALETQAQVVGKRALSADIVELVLQPAQPLEVRAGQYMRFQLDNGDSRCFSIANLPAREQGQLVFHIRKVSGGLFTEGLLPTLQAGATVKLEGPLGACTWQHDDQRPLILFATGTGYAGIKPLLLTALAGDADVTLYWGGSSPADFYDREFLDVSSRVHPHFRWQPVLSAQARIQQVALSQTHRWGETQVYACGNATMISQAREQCLAAGVPPHRFVAEAFVASGALTTQASSANPLHPELEKVGPRYSLDGMLAAREQSVRAVAAIASQLQVGMTTAQALEMAAHTLQAMGASHTWHPTYIRFGDDTVRTPRQGIDLQRVLRTTDIVVVDVGPVWDGYEGDYGDTFVFGQHALHHACVKALHEVFDETRQAWGRGLTGRELYNFAERSAQAKGWQLERNLAGHRIADFPHVLYGQDKLAEVEIVPSEVVWVLEIQLCHPTEPVGAFFEDILIANASRGLPGQLDTASALEPVTG</sequence>
<keyword evidence="1" id="KW-0479">Metal-binding</keyword>
<dbReference type="SUPFAM" id="SSF55920">
    <property type="entry name" value="Creatinase/aminopeptidase"/>
    <property type="match status" value="1"/>
</dbReference>
<dbReference type="GO" id="GO:0016491">
    <property type="term" value="F:oxidoreductase activity"/>
    <property type="evidence" value="ECO:0007669"/>
    <property type="project" value="InterPro"/>
</dbReference>
<dbReference type="InterPro" id="IPR008333">
    <property type="entry name" value="Cbr1-like_FAD-bd_dom"/>
</dbReference>
<dbReference type="eggNOG" id="COG1018">
    <property type="taxonomic scope" value="Bacteria"/>
</dbReference>
<evidence type="ECO:0000259" key="4">
    <source>
        <dbReference type="PROSITE" id="PS51384"/>
    </source>
</evidence>
<dbReference type="InterPro" id="IPR036005">
    <property type="entry name" value="Creatinase/aminopeptidase-like"/>
</dbReference>
<dbReference type="STRING" id="160488.PP_2641"/>
<proteinExistence type="predicted"/>
<dbReference type="InterPro" id="IPR006058">
    <property type="entry name" value="2Fe2S_fd_BS"/>
</dbReference>
<comment type="cofactor">
    <cofactor evidence="2">
        <name>[2Fe-2S] cluster</name>
        <dbReference type="ChEBI" id="CHEBI:190135"/>
    </cofactor>
</comment>
<dbReference type="SUPFAM" id="SSF63380">
    <property type="entry name" value="Riboflavin synthase domain-like"/>
    <property type="match status" value="1"/>
</dbReference>
<gene>
    <name evidence="5" type="ordered locus">PP_2641</name>
</gene>
<keyword evidence="6" id="KW-1185">Reference proteome</keyword>
<dbReference type="Pfam" id="PF00557">
    <property type="entry name" value="Peptidase_M24"/>
    <property type="match status" value="1"/>
</dbReference>
<dbReference type="SUPFAM" id="SSF54292">
    <property type="entry name" value="2Fe-2S ferredoxin-like"/>
    <property type="match status" value="1"/>
</dbReference>
<dbReference type="PhylomeDB" id="Q88JK8"/>
<dbReference type="InterPro" id="IPR001041">
    <property type="entry name" value="2Fe-2S_ferredoxin-type"/>
</dbReference>
<dbReference type="InterPro" id="IPR001433">
    <property type="entry name" value="OxRdtase_FAD/NAD-bd"/>
</dbReference>
<dbReference type="Pfam" id="PF00970">
    <property type="entry name" value="FAD_binding_6"/>
    <property type="match status" value="1"/>
</dbReference>